<keyword evidence="3" id="KW-1185">Reference proteome</keyword>
<name>A0A1G9NL60_9SPHI</name>
<evidence type="ECO:0000256" key="1">
    <source>
        <dbReference type="SAM" id="SignalP"/>
    </source>
</evidence>
<proteinExistence type="predicted"/>
<dbReference type="Proteomes" id="UP000183200">
    <property type="component" value="Unassembled WGS sequence"/>
</dbReference>
<dbReference type="AlphaFoldDB" id="A0A1G9NL60"/>
<reference evidence="3" key="1">
    <citation type="submission" date="2016-10" db="EMBL/GenBank/DDBJ databases">
        <authorList>
            <person name="Varghese N."/>
            <person name="Submissions S."/>
        </authorList>
    </citation>
    <scope>NUCLEOTIDE SEQUENCE [LARGE SCALE GENOMIC DNA]</scope>
    <source>
        <strain evidence="3">DSM 19110</strain>
    </source>
</reference>
<feature type="signal peptide" evidence="1">
    <location>
        <begin position="1"/>
        <end position="22"/>
    </location>
</feature>
<organism evidence="2 3">
    <name type="scientific">Pedobacter steynii</name>
    <dbReference type="NCBI Taxonomy" id="430522"/>
    <lineage>
        <taxon>Bacteria</taxon>
        <taxon>Pseudomonadati</taxon>
        <taxon>Bacteroidota</taxon>
        <taxon>Sphingobacteriia</taxon>
        <taxon>Sphingobacteriales</taxon>
        <taxon>Sphingobacteriaceae</taxon>
        <taxon>Pedobacter</taxon>
    </lineage>
</organism>
<gene>
    <name evidence="2" type="ORF">SAMN05421820_102361</name>
</gene>
<feature type="chain" id="PRO_5010208904" description="Outer membrane protein beta-barrel domain-containing protein" evidence="1">
    <location>
        <begin position="23"/>
        <end position="224"/>
    </location>
</feature>
<dbReference type="RefSeq" id="WP_074605246.1">
    <property type="nucleotide sequence ID" value="NZ_FNGY01000002.1"/>
</dbReference>
<sequence length="224" mass="25169">MKHKIVIIITVLLCTFCNYCHAQSINWAGLKEEDRHLLNLNVGIDYGVIYGIGYGYHLKSKLPVVLNAEFSIPSGNKFFDDFKTKIGAHVKLLEVSNIAVSLNVNGVFRRYENTLVRLSNFGATANVIIGYYGPKWYVNGEFGFDKAIVTHFKHKDAYKSNFPEVKDGWYEPSTGGNVQCGMQVGYSFNNSDVYLKGGKTIAQDFKTSPTIPVYIQLGYNLKLK</sequence>
<evidence type="ECO:0008006" key="4">
    <source>
        <dbReference type="Google" id="ProtNLM"/>
    </source>
</evidence>
<keyword evidence="1" id="KW-0732">Signal</keyword>
<evidence type="ECO:0000313" key="2">
    <source>
        <dbReference type="EMBL" id="SDL87081.1"/>
    </source>
</evidence>
<dbReference type="EMBL" id="FNGY01000002">
    <property type="protein sequence ID" value="SDL87081.1"/>
    <property type="molecule type" value="Genomic_DNA"/>
</dbReference>
<protein>
    <recommendedName>
        <fullName evidence="4">Outer membrane protein beta-barrel domain-containing protein</fullName>
    </recommendedName>
</protein>
<accession>A0A1G9NL60</accession>
<dbReference type="OrthoDB" id="944734at2"/>
<evidence type="ECO:0000313" key="3">
    <source>
        <dbReference type="Proteomes" id="UP000183200"/>
    </source>
</evidence>